<keyword evidence="1" id="KW-0732">Signal</keyword>
<keyword evidence="3" id="KW-1185">Reference proteome</keyword>
<reference evidence="3" key="1">
    <citation type="submission" date="2013-01" db="EMBL/GenBank/DDBJ databases">
        <title>Draft Genome Sequence of a Mulberry Tree, Morus notabilis C.K. Schneid.</title>
        <authorList>
            <person name="He N."/>
            <person name="Zhao S."/>
        </authorList>
    </citation>
    <scope>NUCLEOTIDE SEQUENCE</scope>
</reference>
<feature type="chain" id="PRO_5004929434" evidence="1">
    <location>
        <begin position="30"/>
        <end position="89"/>
    </location>
</feature>
<dbReference type="EMBL" id="KE346217">
    <property type="protein sequence ID" value="EXC30923.1"/>
    <property type="molecule type" value="Genomic_DNA"/>
</dbReference>
<evidence type="ECO:0000313" key="3">
    <source>
        <dbReference type="Proteomes" id="UP000030645"/>
    </source>
</evidence>
<protein>
    <submittedName>
        <fullName evidence="2">Uncharacterized protein</fullName>
    </submittedName>
</protein>
<sequence>MASVGKSMSIFVLILSIVLLLSLPCPSSSMPSPFDLEQSLAIAGPFASLKCSHANNSTRIRLQAYPFFYLHKYFHVLIVTVSAPNTTQI</sequence>
<evidence type="ECO:0000256" key="1">
    <source>
        <dbReference type="SAM" id="SignalP"/>
    </source>
</evidence>
<organism evidence="2 3">
    <name type="scientific">Morus notabilis</name>
    <dbReference type="NCBI Taxonomy" id="981085"/>
    <lineage>
        <taxon>Eukaryota</taxon>
        <taxon>Viridiplantae</taxon>
        <taxon>Streptophyta</taxon>
        <taxon>Embryophyta</taxon>
        <taxon>Tracheophyta</taxon>
        <taxon>Spermatophyta</taxon>
        <taxon>Magnoliopsida</taxon>
        <taxon>eudicotyledons</taxon>
        <taxon>Gunneridae</taxon>
        <taxon>Pentapetalae</taxon>
        <taxon>rosids</taxon>
        <taxon>fabids</taxon>
        <taxon>Rosales</taxon>
        <taxon>Moraceae</taxon>
        <taxon>Moreae</taxon>
        <taxon>Morus</taxon>
    </lineage>
</organism>
<name>W9SG29_9ROSA</name>
<dbReference type="Proteomes" id="UP000030645">
    <property type="component" value="Unassembled WGS sequence"/>
</dbReference>
<gene>
    <name evidence="2" type="ORF">L484_028105</name>
</gene>
<dbReference type="AlphaFoldDB" id="W9SG29"/>
<evidence type="ECO:0000313" key="2">
    <source>
        <dbReference type="EMBL" id="EXC30923.1"/>
    </source>
</evidence>
<feature type="signal peptide" evidence="1">
    <location>
        <begin position="1"/>
        <end position="29"/>
    </location>
</feature>
<accession>W9SG29</accession>
<proteinExistence type="predicted"/>